<name>A0ABD3FTJ5_9STRA</name>
<dbReference type="Proteomes" id="UP001632037">
    <property type="component" value="Unassembled WGS sequence"/>
</dbReference>
<dbReference type="InterPro" id="IPR052980">
    <property type="entry name" value="Crinkler_effector"/>
</dbReference>
<organism evidence="3 4">
    <name type="scientific">Phytophthora oleae</name>
    <dbReference type="NCBI Taxonomy" id="2107226"/>
    <lineage>
        <taxon>Eukaryota</taxon>
        <taxon>Sar</taxon>
        <taxon>Stramenopiles</taxon>
        <taxon>Oomycota</taxon>
        <taxon>Peronosporomycetes</taxon>
        <taxon>Peronosporales</taxon>
        <taxon>Peronosporaceae</taxon>
        <taxon>Phytophthora</taxon>
    </lineage>
</organism>
<feature type="compositionally biased region" description="Basic and acidic residues" evidence="1">
    <location>
        <begin position="274"/>
        <end position="287"/>
    </location>
</feature>
<comment type="caution">
    <text evidence="3">The sequence shown here is derived from an EMBL/GenBank/DDBJ whole genome shotgun (WGS) entry which is preliminary data.</text>
</comment>
<dbReference type="EMBL" id="JBIMZQ010000007">
    <property type="protein sequence ID" value="KAL3670218.1"/>
    <property type="molecule type" value="Genomic_DNA"/>
</dbReference>
<evidence type="ECO:0000256" key="1">
    <source>
        <dbReference type="SAM" id="MobiDB-lite"/>
    </source>
</evidence>
<keyword evidence="2" id="KW-0472">Membrane</keyword>
<feature type="transmembrane region" description="Helical" evidence="2">
    <location>
        <begin position="138"/>
        <end position="164"/>
    </location>
</feature>
<sequence>MKKGEKTALIEELTHTDKELQGEDCLATVLKEMDGPLTGQIHVLVVLQEGLTRRAQEELEWPPKKRQKTHGIPLNMMENLVNLVNMSQGLSRSTDLDVGQVVELPNDLFGIGFCGGLYIREEYWTLHDMMMQKFASGYSSFLVTGSLGIGKSIFGVFLLLVFLAERKNVAYRALGESVTYFFTWTEQNEYEISDEPVGMREYEGLFDGNEHKALGSDEFLHKYLFANPCTENYNKFVKDSCFKVYMNPWTKSECEKLAAGMDLEDPDARSGPMVKDDAEKTRSRNAVDVEAAL</sequence>
<keyword evidence="4" id="KW-1185">Reference proteome</keyword>
<gene>
    <name evidence="3" type="ORF">V7S43_004531</name>
</gene>
<feature type="region of interest" description="Disordered" evidence="1">
    <location>
        <begin position="263"/>
        <end position="293"/>
    </location>
</feature>
<evidence type="ECO:0000256" key="2">
    <source>
        <dbReference type="SAM" id="Phobius"/>
    </source>
</evidence>
<reference evidence="3 4" key="1">
    <citation type="submission" date="2024-09" db="EMBL/GenBank/DDBJ databases">
        <title>Genome sequencing and assembly of Phytophthora oleae, isolate VK10A, causative agent of rot of olive drupes.</title>
        <authorList>
            <person name="Conti Taguali S."/>
            <person name="Riolo M."/>
            <person name="La Spada F."/>
            <person name="Cacciola S.O."/>
            <person name="Dionisio G."/>
        </authorList>
    </citation>
    <scope>NUCLEOTIDE SEQUENCE [LARGE SCALE GENOMIC DNA]</scope>
    <source>
        <strain evidence="3 4">VK10A</strain>
    </source>
</reference>
<protein>
    <submittedName>
        <fullName evidence="3">Uncharacterized protein</fullName>
    </submittedName>
</protein>
<dbReference type="PANTHER" id="PTHR33129:SF1">
    <property type="entry name" value="ATP-BINDING PROTEIN"/>
    <property type="match status" value="1"/>
</dbReference>
<evidence type="ECO:0000313" key="4">
    <source>
        <dbReference type="Proteomes" id="UP001632037"/>
    </source>
</evidence>
<accession>A0ABD3FTJ5</accession>
<keyword evidence="2" id="KW-0812">Transmembrane</keyword>
<dbReference type="AlphaFoldDB" id="A0ABD3FTJ5"/>
<evidence type="ECO:0000313" key="3">
    <source>
        <dbReference type="EMBL" id="KAL3670218.1"/>
    </source>
</evidence>
<dbReference type="PANTHER" id="PTHR33129">
    <property type="entry name" value="PROTEIN KINASE DOMAIN-CONTAINING PROTEIN-RELATED"/>
    <property type="match status" value="1"/>
</dbReference>
<keyword evidence="2" id="KW-1133">Transmembrane helix</keyword>
<proteinExistence type="predicted"/>